<protein>
    <submittedName>
        <fullName evidence="1">Uncharacterized protein</fullName>
    </submittedName>
</protein>
<dbReference type="Gramene" id="ERN03162">
    <property type="protein sequence ID" value="ERN03162"/>
    <property type="gene ID" value="AMTR_s00003p00121260"/>
</dbReference>
<organism evidence="1 2">
    <name type="scientific">Amborella trichopoda</name>
    <dbReference type="NCBI Taxonomy" id="13333"/>
    <lineage>
        <taxon>Eukaryota</taxon>
        <taxon>Viridiplantae</taxon>
        <taxon>Streptophyta</taxon>
        <taxon>Embryophyta</taxon>
        <taxon>Tracheophyta</taxon>
        <taxon>Spermatophyta</taxon>
        <taxon>Magnoliopsida</taxon>
        <taxon>Amborellales</taxon>
        <taxon>Amborellaceae</taxon>
        <taxon>Amborella</taxon>
    </lineage>
</organism>
<dbReference type="HOGENOM" id="CLU_2213429_0_0_1"/>
<proteinExistence type="predicted"/>
<dbReference type="Proteomes" id="UP000017836">
    <property type="component" value="Unassembled WGS sequence"/>
</dbReference>
<sequence length="107" mass="12119">MRKDSSPGEKAPIPAAIWLASRLQTGKILDLPHLRVKILDLHNLRRLSSRIQAPHKLRLQGTFNRSVPMFKHHTTFVYRAQATSSAAIWLPSRLQTVHNLRPASVAQ</sequence>
<evidence type="ECO:0000313" key="2">
    <source>
        <dbReference type="Proteomes" id="UP000017836"/>
    </source>
</evidence>
<name>W1P016_AMBTC</name>
<dbReference type="EMBL" id="KI394358">
    <property type="protein sequence ID" value="ERN03162.1"/>
    <property type="molecule type" value="Genomic_DNA"/>
</dbReference>
<keyword evidence="2" id="KW-1185">Reference proteome</keyword>
<dbReference type="AlphaFoldDB" id="W1P016"/>
<gene>
    <name evidence="1" type="ORF">AMTR_s00003p00121260</name>
</gene>
<accession>W1P016</accession>
<evidence type="ECO:0000313" key="1">
    <source>
        <dbReference type="EMBL" id="ERN03162.1"/>
    </source>
</evidence>
<reference evidence="2" key="1">
    <citation type="journal article" date="2013" name="Science">
        <title>The Amborella genome and the evolution of flowering plants.</title>
        <authorList>
            <consortium name="Amborella Genome Project"/>
        </authorList>
    </citation>
    <scope>NUCLEOTIDE SEQUENCE [LARGE SCALE GENOMIC DNA]</scope>
</reference>